<reference evidence="3 4" key="1">
    <citation type="submission" date="2019-06" db="EMBL/GenBank/DDBJ databases">
        <title>Sequencing the genomes of 1000 actinobacteria strains.</title>
        <authorList>
            <person name="Klenk H.-P."/>
        </authorList>
    </citation>
    <scope>NUCLEOTIDE SEQUENCE [LARGE SCALE GENOMIC DNA]</scope>
    <source>
        <strain evidence="3 4">DSM 45301</strain>
    </source>
</reference>
<feature type="domain" description="Calcineurin-like phosphoesterase" evidence="2">
    <location>
        <begin position="134"/>
        <end position="360"/>
    </location>
</feature>
<dbReference type="AlphaFoldDB" id="A0A543E0X5"/>
<dbReference type="Gene3D" id="3.60.21.10">
    <property type="match status" value="1"/>
</dbReference>
<dbReference type="Pfam" id="PF00149">
    <property type="entry name" value="Metallophos"/>
    <property type="match status" value="1"/>
</dbReference>
<feature type="compositionally biased region" description="Low complexity" evidence="1">
    <location>
        <begin position="22"/>
        <end position="31"/>
    </location>
</feature>
<dbReference type="InterPro" id="IPR029052">
    <property type="entry name" value="Metallo-depent_PP-like"/>
</dbReference>
<comment type="caution">
    <text evidence="3">The sequence shown here is derived from an EMBL/GenBank/DDBJ whole genome shotgun (WGS) entry which is preliminary data.</text>
</comment>
<dbReference type="EMBL" id="VFPA01000001">
    <property type="protein sequence ID" value="TQM15241.1"/>
    <property type="molecule type" value="Genomic_DNA"/>
</dbReference>
<evidence type="ECO:0000256" key="1">
    <source>
        <dbReference type="SAM" id="MobiDB-lite"/>
    </source>
</evidence>
<evidence type="ECO:0000313" key="3">
    <source>
        <dbReference type="EMBL" id="TQM15241.1"/>
    </source>
</evidence>
<protein>
    <submittedName>
        <fullName evidence="3">Calcineurin-like phosphoesterase family protein</fullName>
    </submittedName>
</protein>
<keyword evidence="4" id="KW-1185">Reference proteome</keyword>
<sequence>MRCEEATGPEVTGLGVQESHIPEPGGQESGFPEPPGPPGSGPSRSSTGGAGWGCRERGIGAGLAPPGSRFSWLRPGPLIASRNDVLVRWFGDPTDAQRREWLRRLDAYAHAAGVAPPPRDRLVTRHAGLERVSVAVLGDPGEGDASQYVVVPVLERVANDTDFAVLCSDVVYPAGGVRAYADRFYRPYAGYPGPIYALPGNHDWYDGLSGFMTAFCDAPPAAGAPSPAAGGPWWRRLLRGLLWRRAPKATAEDVAEMRWWRDAESQQGGQPGPYCAIDAGPVRLVLIDTGLDGHIDRDQADWLREVSAGDRPKILLTGRPIYSYAHRQESPVEGGGDVDEIVTDPANHYVACIGGDDHNYQRYPVRLRDGRTIQYLVAGGSGAYLSATHQIPNVDRLAPAVDEEGFRCYPLRGDSLAHFSRRYDALLGFGRGRLVISPDDATTLMAERVGNSPPRAGSSHVDARTRRAAERVFPLPARGSAPAHNMMSLLFDSNAVPQFKSFLRLDAGPDEIVLSCWAATGCREHERNPVLEDRVRAIRDPDGGWEWRSETPGRATP</sequence>
<organism evidence="3 4">
    <name type="scientific">Pseudonocardia kunmingensis</name>
    <dbReference type="NCBI Taxonomy" id="630975"/>
    <lineage>
        <taxon>Bacteria</taxon>
        <taxon>Bacillati</taxon>
        <taxon>Actinomycetota</taxon>
        <taxon>Actinomycetes</taxon>
        <taxon>Pseudonocardiales</taxon>
        <taxon>Pseudonocardiaceae</taxon>
        <taxon>Pseudonocardia</taxon>
    </lineage>
</organism>
<evidence type="ECO:0000313" key="4">
    <source>
        <dbReference type="Proteomes" id="UP000315677"/>
    </source>
</evidence>
<dbReference type="Proteomes" id="UP000315677">
    <property type="component" value="Unassembled WGS sequence"/>
</dbReference>
<name>A0A543E0X5_9PSEU</name>
<dbReference type="InterPro" id="IPR004843">
    <property type="entry name" value="Calcineurin-like_PHP"/>
</dbReference>
<dbReference type="GO" id="GO:0016787">
    <property type="term" value="F:hydrolase activity"/>
    <property type="evidence" value="ECO:0007669"/>
    <property type="project" value="InterPro"/>
</dbReference>
<gene>
    <name evidence="3" type="ORF">FB558_2024</name>
</gene>
<feature type="region of interest" description="Disordered" evidence="1">
    <location>
        <begin position="1"/>
        <end position="59"/>
    </location>
</feature>
<proteinExistence type="predicted"/>
<accession>A0A543E0X5</accession>
<evidence type="ECO:0000259" key="2">
    <source>
        <dbReference type="Pfam" id="PF00149"/>
    </source>
</evidence>
<dbReference type="SUPFAM" id="SSF56300">
    <property type="entry name" value="Metallo-dependent phosphatases"/>
    <property type="match status" value="1"/>
</dbReference>